<organism evidence="1 2">
    <name type="scientific">Diaphorina citri</name>
    <name type="common">Asian citrus psyllid</name>
    <dbReference type="NCBI Taxonomy" id="121845"/>
    <lineage>
        <taxon>Eukaryota</taxon>
        <taxon>Metazoa</taxon>
        <taxon>Ecdysozoa</taxon>
        <taxon>Arthropoda</taxon>
        <taxon>Hexapoda</taxon>
        <taxon>Insecta</taxon>
        <taxon>Pterygota</taxon>
        <taxon>Neoptera</taxon>
        <taxon>Paraneoptera</taxon>
        <taxon>Hemiptera</taxon>
        <taxon>Sternorrhyncha</taxon>
        <taxon>Psylloidea</taxon>
        <taxon>Psyllidae</taxon>
        <taxon>Diaphorininae</taxon>
        <taxon>Diaphorina</taxon>
    </lineage>
</organism>
<evidence type="ECO:0000313" key="1">
    <source>
        <dbReference type="Proteomes" id="UP000079169"/>
    </source>
</evidence>
<sequence length="117" mass="14152">MVFVHKRPELDKHALCVYHKFRNLTDMMDCIHSSVYLPPLMDLQTQLSLNNTYKYNASRRLHPEQWFTGDYYGCYFDKSQKETRIFESDYDNPTPKLTPFGMRSPLWWNADEEYEVR</sequence>
<accession>A0A1S3CWL6</accession>
<dbReference type="Proteomes" id="UP000079169">
    <property type="component" value="Unplaced"/>
</dbReference>
<dbReference type="GeneID" id="103505932"/>
<dbReference type="AlphaFoldDB" id="A0A1S3CWL6"/>
<name>A0A1S3CWL6_DIACI</name>
<dbReference type="KEGG" id="dci:103505932"/>
<gene>
    <name evidence="2" type="primary">LOC103505932</name>
</gene>
<protein>
    <submittedName>
        <fullName evidence="2">Uncharacterized protein LOC103505932</fullName>
    </submittedName>
</protein>
<proteinExistence type="predicted"/>
<evidence type="ECO:0000313" key="2">
    <source>
        <dbReference type="RefSeq" id="XP_008468527.1"/>
    </source>
</evidence>
<reference evidence="2" key="1">
    <citation type="submission" date="2025-08" db="UniProtKB">
        <authorList>
            <consortium name="RefSeq"/>
        </authorList>
    </citation>
    <scope>IDENTIFICATION</scope>
</reference>
<dbReference type="PaxDb" id="121845-A0A1S3CWL6"/>
<keyword evidence="1" id="KW-1185">Reference proteome</keyword>
<dbReference type="RefSeq" id="XP_008468527.1">
    <property type="nucleotide sequence ID" value="XM_008470305.3"/>
</dbReference>